<reference evidence="1 2" key="1">
    <citation type="submission" date="2019-11" db="EMBL/GenBank/DDBJ databases">
        <title>Winogradskyella ouciana sp. nov., isolated from the hadal seawater of the Mariana Trench.</title>
        <authorList>
            <person name="Liu R."/>
        </authorList>
    </citation>
    <scope>NUCLEOTIDE SEQUENCE [LARGE SCALE GENOMIC DNA]</scope>
    <source>
        <strain evidence="1 2">ZXX205</strain>
    </source>
</reference>
<organism evidence="1 2">
    <name type="scientific">Winogradskyella ouciana</name>
    <dbReference type="NCBI Taxonomy" id="2608631"/>
    <lineage>
        <taxon>Bacteria</taxon>
        <taxon>Pseudomonadati</taxon>
        <taxon>Bacteroidota</taxon>
        <taxon>Flavobacteriia</taxon>
        <taxon>Flavobacteriales</taxon>
        <taxon>Flavobacteriaceae</taxon>
        <taxon>Winogradskyella</taxon>
    </lineage>
</organism>
<dbReference type="EMBL" id="WJYA01000010">
    <property type="protein sequence ID" value="MTE28316.1"/>
    <property type="molecule type" value="Genomic_DNA"/>
</dbReference>
<dbReference type="RefSeq" id="WP_155090325.1">
    <property type="nucleotide sequence ID" value="NZ_WJYA01000010.1"/>
</dbReference>
<dbReference type="Proteomes" id="UP000447545">
    <property type="component" value="Unassembled WGS sequence"/>
</dbReference>
<sequence length="220" mass="24796">MKTVSSCVEAIVLEQPFLEEGISKEIINYSALANVLQEDVSKQLGRPVKTGAIMMALRRYKDKLTVSKPYHGLKTLLEQLGDITLRSNLSDFTFKNSNTLINSQADILNKIKDKSHIFYTFTRGILESNIIISSSEKQDVLESFKDEVCLELKENLSAISLILPKNNSKVSGLYYLILKRLAWQNVPLYEVISTTNEFTIVVEDTVVDSAFSIIKNLNKV</sequence>
<accession>A0A7K1GG79</accession>
<proteinExistence type="predicted"/>
<evidence type="ECO:0000313" key="2">
    <source>
        <dbReference type="Proteomes" id="UP000447545"/>
    </source>
</evidence>
<dbReference type="AlphaFoldDB" id="A0A7K1GG79"/>
<protein>
    <recommendedName>
        <fullName evidence="3">Aspartate kinase</fullName>
    </recommendedName>
</protein>
<comment type="caution">
    <text evidence="1">The sequence shown here is derived from an EMBL/GenBank/DDBJ whole genome shotgun (WGS) entry which is preliminary data.</text>
</comment>
<gene>
    <name evidence="1" type="ORF">F1003_15370</name>
</gene>
<evidence type="ECO:0000313" key="1">
    <source>
        <dbReference type="EMBL" id="MTE28316.1"/>
    </source>
</evidence>
<keyword evidence="2" id="KW-1185">Reference proteome</keyword>
<evidence type="ECO:0008006" key="3">
    <source>
        <dbReference type="Google" id="ProtNLM"/>
    </source>
</evidence>
<name>A0A7K1GG79_9FLAO</name>